<evidence type="ECO:0000313" key="2">
    <source>
        <dbReference type="Proteomes" id="UP000471322"/>
    </source>
</evidence>
<sequence>MKAKELKHRLKIYKKMQSKNEFQELDYDEVVFIKEIFASCKNLIVENKEQGNITNKTSFCEFEVRFLELDMSYLIEFEGGRYEILSIQDEGMSKRFLKIKARKIDDYN</sequence>
<dbReference type="RefSeq" id="WP_012661558.1">
    <property type="nucleotide sequence ID" value="NZ_JAHCYN010000014.1"/>
</dbReference>
<accession>A0A6L1KV95</accession>
<dbReference type="InterPro" id="IPR038666">
    <property type="entry name" value="SSP1_head-tail_sf"/>
</dbReference>
<dbReference type="AlphaFoldDB" id="A0A6L1KV95"/>
<dbReference type="OMA" id="SYLIEFE"/>
<protein>
    <submittedName>
        <fullName evidence="1">Head-tail adaptor protein</fullName>
    </submittedName>
</protein>
<name>A0A6L1KV95_CAMLA</name>
<organism evidence="1 2">
    <name type="scientific">Campylobacter lari</name>
    <dbReference type="NCBI Taxonomy" id="201"/>
    <lineage>
        <taxon>Bacteria</taxon>
        <taxon>Pseudomonadati</taxon>
        <taxon>Campylobacterota</taxon>
        <taxon>Epsilonproteobacteria</taxon>
        <taxon>Campylobacterales</taxon>
        <taxon>Campylobacteraceae</taxon>
        <taxon>Campylobacter</taxon>
    </lineage>
</organism>
<dbReference type="Proteomes" id="UP000471322">
    <property type="component" value="Unassembled WGS sequence"/>
</dbReference>
<dbReference type="EMBL" id="AANNSE010000001">
    <property type="protein sequence ID" value="EDP6814211.1"/>
    <property type="molecule type" value="Genomic_DNA"/>
</dbReference>
<proteinExistence type="predicted"/>
<dbReference type="Pfam" id="PF05521">
    <property type="entry name" value="Phage_HCP"/>
    <property type="match status" value="1"/>
</dbReference>
<reference evidence="1 2" key="1">
    <citation type="submission" date="2019-11" db="EMBL/GenBank/DDBJ databases">
        <authorList>
            <consortium name="PulseNet: The National Subtyping Network for Foodborne Disease Surveillance"/>
            <person name="Tarr C.L."/>
            <person name="Trees E."/>
            <person name="Katz L.S."/>
            <person name="Carleton-Romer H.A."/>
            <person name="Stroika S."/>
            <person name="Kucerova Z."/>
            <person name="Roache K.F."/>
            <person name="Sabol A.L."/>
            <person name="Besser J."/>
            <person name="Gerner-Smidt P."/>
        </authorList>
    </citation>
    <scope>NUCLEOTIDE SEQUENCE [LARGE SCALE GENOMIC DNA]</scope>
    <source>
        <strain evidence="1 2">PNUSAC013627</strain>
    </source>
</reference>
<dbReference type="InterPro" id="IPR008767">
    <property type="entry name" value="Phage_SPP1_head-tail_adaptor"/>
</dbReference>
<evidence type="ECO:0000313" key="1">
    <source>
        <dbReference type="EMBL" id="EDP6814211.1"/>
    </source>
</evidence>
<gene>
    <name evidence="1" type="ORF">GL567_01280</name>
</gene>
<comment type="caution">
    <text evidence="1">The sequence shown here is derived from an EMBL/GenBank/DDBJ whole genome shotgun (WGS) entry which is preliminary data.</text>
</comment>
<dbReference type="Gene3D" id="2.40.10.270">
    <property type="entry name" value="Bacteriophage SPP1 head-tail adaptor protein"/>
    <property type="match status" value="1"/>
</dbReference>